<feature type="region of interest" description="Disordered" evidence="1">
    <location>
        <begin position="218"/>
        <end position="242"/>
    </location>
</feature>
<comment type="caution">
    <text evidence="2">The sequence shown here is derived from an EMBL/GenBank/DDBJ whole genome shotgun (WGS) entry which is preliminary data.</text>
</comment>
<keyword evidence="3" id="KW-1185">Reference proteome</keyword>
<evidence type="ECO:0000313" key="2">
    <source>
        <dbReference type="EMBL" id="RZS90003.1"/>
    </source>
</evidence>
<accession>A0A4Q7NSA1</accession>
<dbReference type="Pfam" id="PF03013">
    <property type="entry name" value="Pyr_excise"/>
    <property type="match status" value="1"/>
</dbReference>
<dbReference type="AlphaFoldDB" id="A0A4Q7NSA1"/>
<evidence type="ECO:0000256" key="1">
    <source>
        <dbReference type="SAM" id="MobiDB-lite"/>
    </source>
</evidence>
<proteinExistence type="predicted"/>
<gene>
    <name evidence="2" type="ORF">EV189_1785</name>
</gene>
<evidence type="ECO:0000313" key="3">
    <source>
        <dbReference type="Proteomes" id="UP000293638"/>
    </source>
</evidence>
<dbReference type="InterPro" id="IPR004260">
    <property type="entry name" value="Pyr-dimer_DNA_glycosylase"/>
</dbReference>
<dbReference type="NCBIfam" id="NF038085">
    <property type="entry name" value="MSMEG_6728_fam"/>
    <property type="match status" value="1"/>
</dbReference>
<dbReference type="Proteomes" id="UP000293638">
    <property type="component" value="Unassembled WGS sequence"/>
</dbReference>
<dbReference type="EMBL" id="SGXD01000002">
    <property type="protein sequence ID" value="RZS90003.1"/>
    <property type="molecule type" value="Genomic_DNA"/>
</dbReference>
<name>A0A4Q7NSA1_9ACTN</name>
<sequence length="320" mass="34446">MQTFLPHPGFVASARVLDDRRLGKQRVETFQVLRALTWPDYGWKNHPVSRMWRGFVPALVCYGLACIEAWERRGRVDATRGLLLEFTGGRVPEWGELRDTGQLPPWLGDEAVHRSHRSRLVAKEPESYAAVFPGEAPDLDYVWPGASVPRWPLPVGQGLAVAQAAAELGLAEVDDEQLAAVLDLQEGGDAVVHLPHDAGPASTGLLAALCTSGSTAWVTPGTPPPAHPGEPEEPRPTVEASKLAASIARPPSPEAAAAVRAQAAAQQDPRLAWVRPSQLATLAGLRPDLALVVLEGTEEQEEQLPRPELGVPVLRLVRSG</sequence>
<organism evidence="2 3">
    <name type="scientific">Motilibacter rhizosphaerae</name>
    <dbReference type="NCBI Taxonomy" id="598652"/>
    <lineage>
        <taxon>Bacteria</taxon>
        <taxon>Bacillati</taxon>
        <taxon>Actinomycetota</taxon>
        <taxon>Actinomycetes</taxon>
        <taxon>Motilibacterales</taxon>
        <taxon>Motilibacteraceae</taxon>
        <taxon>Motilibacter</taxon>
    </lineage>
</organism>
<reference evidence="2 3" key="1">
    <citation type="submission" date="2019-02" db="EMBL/GenBank/DDBJ databases">
        <title>Genomic Encyclopedia of Type Strains, Phase IV (KMG-IV): sequencing the most valuable type-strain genomes for metagenomic binning, comparative biology and taxonomic classification.</title>
        <authorList>
            <person name="Goeker M."/>
        </authorList>
    </citation>
    <scope>NUCLEOTIDE SEQUENCE [LARGE SCALE GENOMIC DNA]</scope>
    <source>
        <strain evidence="2 3">DSM 45622</strain>
    </source>
</reference>
<dbReference type="RefSeq" id="WP_196788541.1">
    <property type="nucleotide sequence ID" value="NZ_SGXD01000002.1"/>
</dbReference>
<protein>
    <submittedName>
        <fullName evidence="2">Uncharacterized protein</fullName>
    </submittedName>
</protein>